<dbReference type="Gene3D" id="1.20.120.530">
    <property type="entry name" value="GntR ligand-binding domain-like"/>
    <property type="match status" value="1"/>
</dbReference>
<dbReference type="SUPFAM" id="SSF46785">
    <property type="entry name" value="Winged helix' DNA-binding domain"/>
    <property type="match status" value="1"/>
</dbReference>
<evidence type="ECO:0000259" key="4">
    <source>
        <dbReference type="PROSITE" id="PS50949"/>
    </source>
</evidence>
<dbReference type="InterPro" id="IPR036388">
    <property type="entry name" value="WH-like_DNA-bd_sf"/>
</dbReference>
<dbReference type="InterPro" id="IPR011711">
    <property type="entry name" value="GntR_C"/>
</dbReference>
<proteinExistence type="predicted"/>
<name>A0A6J4S417_9ACTN</name>
<reference evidence="5" key="1">
    <citation type="submission" date="2020-02" db="EMBL/GenBank/DDBJ databases">
        <authorList>
            <person name="Meier V. D."/>
        </authorList>
    </citation>
    <scope>NUCLEOTIDE SEQUENCE</scope>
    <source>
        <strain evidence="5">AVDCRST_MAG65</strain>
    </source>
</reference>
<dbReference type="SUPFAM" id="SSF48008">
    <property type="entry name" value="GntR ligand-binding domain-like"/>
    <property type="match status" value="1"/>
</dbReference>
<sequence>MSGALAPLRRRSLADGVVDQLLEYIAEGTEPERRLPVERVLCEQLDVSRTTVREALSTLTQVGVVETRGKGRFGSLVGARAYMASRARSRSSETELVDHPLEARRVLEPAIAALAAERASEADLEDIARWLALMREASERGQDNVRYDSAFHAAIARATGNPTLVFLINALTDALAESRRLSFRPGSSAITAIEGHAAVLEALRARDAQAAAMAMQRHLEDVGEMIRSTLGDRGVEDADGEDG</sequence>
<dbReference type="InterPro" id="IPR036390">
    <property type="entry name" value="WH_DNA-bd_sf"/>
</dbReference>
<dbReference type="CDD" id="cd07377">
    <property type="entry name" value="WHTH_GntR"/>
    <property type="match status" value="1"/>
</dbReference>
<organism evidence="5">
    <name type="scientific">uncultured Solirubrobacteraceae bacterium</name>
    <dbReference type="NCBI Taxonomy" id="1162706"/>
    <lineage>
        <taxon>Bacteria</taxon>
        <taxon>Bacillati</taxon>
        <taxon>Actinomycetota</taxon>
        <taxon>Thermoleophilia</taxon>
        <taxon>Solirubrobacterales</taxon>
        <taxon>Solirubrobacteraceae</taxon>
        <taxon>environmental samples</taxon>
    </lineage>
</organism>
<dbReference type="EMBL" id="CADCVL010000261">
    <property type="protein sequence ID" value="CAA9483032.1"/>
    <property type="molecule type" value="Genomic_DNA"/>
</dbReference>
<accession>A0A6J4S417</accession>
<dbReference type="SMART" id="SM00345">
    <property type="entry name" value="HTH_GNTR"/>
    <property type="match status" value="1"/>
</dbReference>
<dbReference type="PRINTS" id="PR00035">
    <property type="entry name" value="HTHGNTR"/>
</dbReference>
<dbReference type="PROSITE" id="PS50949">
    <property type="entry name" value="HTH_GNTR"/>
    <property type="match status" value="1"/>
</dbReference>
<dbReference type="InterPro" id="IPR008920">
    <property type="entry name" value="TF_FadR/GntR_C"/>
</dbReference>
<evidence type="ECO:0000256" key="1">
    <source>
        <dbReference type="ARBA" id="ARBA00023015"/>
    </source>
</evidence>
<keyword evidence="2" id="KW-0238">DNA-binding</keyword>
<feature type="domain" description="HTH gntR-type" evidence="4">
    <location>
        <begin position="11"/>
        <end position="80"/>
    </location>
</feature>
<dbReference type="Pfam" id="PF00392">
    <property type="entry name" value="GntR"/>
    <property type="match status" value="1"/>
</dbReference>
<dbReference type="AlphaFoldDB" id="A0A6J4S417"/>
<dbReference type="GO" id="GO:0003677">
    <property type="term" value="F:DNA binding"/>
    <property type="evidence" value="ECO:0007669"/>
    <property type="project" value="UniProtKB-KW"/>
</dbReference>
<evidence type="ECO:0000256" key="3">
    <source>
        <dbReference type="ARBA" id="ARBA00023163"/>
    </source>
</evidence>
<dbReference type="PANTHER" id="PTHR43537:SF5">
    <property type="entry name" value="UXU OPERON TRANSCRIPTIONAL REGULATOR"/>
    <property type="match status" value="1"/>
</dbReference>
<evidence type="ECO:0000256" key="2">
    <source>
        <dbReference type="ARBA" id="ARBA00023125"/>
    </source>
</evidence>
<dbReference type="GO" id="GO:0003700">
    <property type="term" value="F:DNA-binding transcription factor activity"/>
    <property type="evidence" value="ECO:0007669"/>
    <property type="project" value="InterPro"/>
</dbReference>
<protein>
    <recommendedName>
        <fullName evidence="4">HTH gntR-type domain-containing protein</fullName>
    </recommendedName>
</protein>
<dbReference type="Gene3D" id="1.10.10.10">
    <property type="entry name" value="Winged helix-like DNA-binding domain superfamily/Winged helix DNA-binding domain"/>
    <property type="match status" value="1"/>
</dbReference>
<gene>
    <name evidence="5" type="ORF">AVDCRST_MAG65-1568</name>
</gene>
<dbReference type="InterPro" id="IPR000524">
    <property type="entry name" value="Tscrpt_reg_HTH_GntR"/>
</dbReference>
<dbReference type="SMART" id="SM00895">
    <property type="entry name" value="FCD"/>
    <property type="match status" value="1"/>
</dbReference>
<keyword evidence="1" id="KW-0805">Transcription regulation</keyword>
<dbReference type="PANTHER" id="PTHR43537">
    <property type="entry name" value="TRANSCRIPTIONAL REGULATOR, GNTR FAMILY"/>
    <property type="match status" value="1"/>
</dbReference>
<keyword evidence="3" id="KW-0804">Transcription</keyword>
<evidence type="ECO:0000313" key="5">
    <source>
        <dbReference type="EMBL" id="CAA9483032.1"/>
    </source>
</evidence>
<dbReference type="Pfam" id="PF07729">
    <property type="entry name" value="FCD"/>
    <property type="match status" value="1"/>
</dbReference>